<evidence type="ECO:0000256" key="6">
    <source>
        <dbReference type="ARBA" id="ARBA00022679"/>
    </source>
</evidence>
<dbReference type="Gene3D" id="2.40.240.20">
    <property type="entry name" value="Hypothetical PUA domain-like, domain 1"/>
    <property type="match status" value="1"/>
</dbReference>
<evidence type="ECO:0000256" key="8">
    <source>
        <dbReference type="ARBA" id="ARBA00025699"/>
    </source>
</evidence>
<keyword evidence="4 10" id="KW-0698">rRNA processing</keyword>
<dbReference type="Gene3D" id="3.40.1280.10">
    <property type="match status" value="1"/>
</dbReference>
<evidence type="ECO:0000256" key="9">
    <source>
        <dbReference type="ARBA" id="ARBA00047944"/>
    </source>
</evidence>
<evidence type="ECO:0000256" key="1">
    <source>
        <dbReference type="ARBA" id="ARBA00004496"/>
    </source>
</evidence>
<protein>
    <recommendedName>
        <fullName evidence="10">Ribosomal RNA small subunit methyltransferase E</fullName>
        <ecNumber evidence="10">2.1.1.193</ecNumber>
    </recommendedName>
</protein>
<proteinExistence type="inferred from homology"/>
<dbReference type="NCBIfam" id="NF008702">
    <property type="entry name" value="PRK11713.6-1"/>
    <property type="match status" value="1"/>
</dbReference>
<comment type="caution">
    <text evidence="13">The sequence shown here is derived from an EMBL/GenBank/DDBJ whole genome shotgun (WGS) entry which is preliminary data.</text>
</comment>
<dbReference type="EC" id="2.1.1.193" evidence="10"/>
<evidence type="ECO:0000256" key="7">
    <source>
        <dbReference type="ARBA" id="ARBA00022691"/>
    </source>
</evidence>
<keyword evidence="6 10" id="KW-0808">Transferase</keyword>
<accession>A0A5M4B8W6</accession>
<dbReference type="GO" id="GO:0070475">
    <property type="term" value="P:rRNA base methylation"/>
    <property type="evidence" value="ECO:0007669"/>
    <property type="project" value="TreeGrafter"/>
</dbReference>
<keyword evidence="3 10" id="KW-0963">Cytoplasm</keyword>
<comment type="subcellular location">
    <subcellularLocation>
        <location evidence="1 10">Cytoplasm</location>
    </subcellularLocation>
</comment>
<comment type="catalytic activity">
    <reaction evidence="9 10">
        <text>uridine(1498) in 16S rRNA + S-adenosyl-L-methionine = N(3)-methyluridine(1498) in 16S rRNA + S-adenosyl-L-homocysteine + H(+)</text>
        <dbReference type="Rhea" id="RHEA:42920"/>
        <dbReference type="Rhea" id="RHEA-COMP:10283"/>
        <dbReference type="Rhea" id="RHEA-COMP:10284"/>
        <dbReference type="ChEBI" id="CHEBI:15378"/>
        <dbReference type="ChEBI" id="CHEBI:57856"/>
        <dbReference type="ChEBI" id="CHEBI:59789"/>
        <dbReference type="ChEBI" id="CHEBI:65315"/>
        <dbReference type="ChEBI" id="CHEBI:74502"/>
        <dbReference type="EC" id="2.1.1.193"/>
    </reaction>
</comment>
<name>A0A5M4B8W6_9FLAO</name>
<feature type="domain" description="Ribosomal RNA small subunit methyltransferase E PUA-like" evidence="12">
    <location>
        <begin position="18"/>
        <end position="65"/>
    </location>
</feature>
<dbReference type="Pfam" id="PF20260">
    <property type="entry name" value="PUA_4"/>
    <property type="match status" value="1"/>
</dbReference>
<keyword evidence="5 10" id="KW-0489">Methyltransferase</keyword>
<dbReference type="PIRSF" id="PIRSF015601">
    <property type="entry name" value="MTase_slr0722"/>
    <property type="match status" value="1"/>
</dbReference>
<evidence type="ECO:0000259" key="11">
    <source>
        <dbReference type="Pfam" id="PF04452"/>
    </source>
</evidence>
<organism evidence="13 14">
    <name type="scientific">Capnocytophaga felis</name>
    <dbReference type="NCBI Taxonomy" id="2267611"/>
    <lineage>
        <taxon>Bacteria</taxon>
        <taxon>Pseudomonadati</taxon>
        <taxon>Bacteroidota</taxon>
        <taxon>Flavobacteriia</taxon>
        <taxon>Flavobacteriales</taxon>
        <taxon>Flavobacteriaceae</taxon>
        <taxon>Capnocytophaga</taxon>
    </lineage>
</organism>
<evidence type="ECO:0000313" key="13">
    <source>
        <dbReference type="EMBL" id="GET45722.1"/>
    </source>
</evidence>
<dbReference type="SUPFAM" id="SSF88697">
    <property type="entry name" value="PUA domain-like"/>
    <property type="match status" value="1"/>
</dbReference>
<dbReference type="NCBIfam" id="TIGR00046">
    <property type="entry name" value="RsmE family RNA methyltransferase"/>
    <property type="match status" value="1"/>
</dbReference>
<evidence type="ECO:0000259" key="12">
    <source>
        <dbReference type="Pfam" id="PF20260"/>
    </source>
</evidence>
<feature type="domain" description="Ribosomal RNA small subunit methyltransferase E methyltransferase" evidence="11">
    <location>
        <begin position="73"/>
        <end position="231"/>
    </location>
</feature>
<dbReference type="InterPro" id="IPR046886">
    <property type="entry name" value="RsmE_MTase_dom"/>
</dbReference>
<evidence type="ECO:0000256" key="5">
    <source>
        <dbReference type="ARBA" id="ARBA00022603"/>
    </source>
</evidence>
<dbReference type="InterPro" id="IPR046887">
    <property type="entry name" value="RsmE_PUA-like"/>
</dbReference>
<dbReference type="GO" id="GO:0070042">
    <property type="term" value="F:rRNA (uridine-N3-)-methyltransferase activity"/>
    <property type="evidence" value="ECO:0007669"/>
    <property type="project" value="TreeGrafter"/>
</dbReference>
<reference evidence="14" key="1">
    <citation type="journal article" date="2020" name="Int. J. Syst. Evol. Microbiol.">
        <title>Capnocytophaga felis sp. nov. isolated from the feline oral cavity.</title>
        <authorList>
            <person name="Suzuki M."/>
            <person name="Umeda K."/>
            <person name="Kimura M."/>
            <person name="Imaoka K."/>
            <person name="Morikawa S."/>
            <person name="Maeda K."/>
        </authorList>
    </citation>
    <scope>NUCLEOTIDE SEQUENCE [LARGE SCALE GENOMIC DNA]</scope>
    <source>
        <strain evidence="14">KC07070</strain>
    </source>
</reference>
<dbReference type="RefSeq" id="WP_155284394.1">
    <property type="nucleotide sequence ID" value="NZ_BLBC01000006.1"/>
</dbReference>
<dbReference type="InterPro" id="IPR006700">
    <property type="entry name" value="RsmE"/>
</dbReference>
<dbReference type="GO" id="GO:0005737">
    <property type="term" value="C:cytoplasm"/>
    <property type="evidence" value="ECO:0007669"/>
    <property type="project" value="UniProtKB-SubCell"/>
</dbReference>
<dbReference type="PANTHER" id="PTHR30027:SF3">
    <property type="entry name" value="16S RRNA (URACIL(1498)-N(3))-METHYLTRANSFERASE"/>
    <property type="match status" value="1"/>
</dbReference>
<evidence type="ECO:0000256" key="3">
    <source>
        <dbReference type="ARBA" id="ARBA00022490"/>
    </source>
</evidence>
<dbReference type="InterPro" id="IPR015947">
    <property type="entry name" value="PUA-like_sf"/>
</dbReference>
<sequence length="239" mass="27813">MQLFYYSEIDEQSTSFFFDKEESQHIVKVLRKKQGDFLYVTNGKGWLFETEITFASPKKCEVSILKYEYKLPRPYHLHLVVAPTKMNERYEWFLEKAVEIGVDEITPIICHHSERTVIKTERFEKIIHSAMKQSLQYYLPKLNAPVSSTEFFKQLKDDNSTKFIAHCQDGTKYLFSEKLSPFPEKIMVLIGPEGDFSSEEIKLALQNRFQPISLGDNRLRTETAGIVACDFVAICSKLK</sequence>
<comment type="similarity">
    <text evidence="2 10">Belongs to the RNA methyltransferase RsmE family.</text>
</comment>
<dbReference type="OrthoDB" id="9815641at2"/>
<dbReference type="InterPro" id="IPR029028">
    <property type="entry name" value="Alpha/beta_knot_MTases"/>
</dbReference>
<dbReference type="PANTHER" id="PTHR30027">
    <property type="entry name" value="RIBOSOMAL RNA SMALL SUBUNIT METHYLTRANSFERASE E"/>
    <property type="match status" value="1"/>
</dbReference>
<evidence type="ECO:0000256" key="10">
    <source>
        <dbReference type="PIRNR" id="PIRNR015601"/>
    </source>
</evidence>
<dbReference type="EMBL" id="BLBC01000006">
    <property type="protein sequence ID" value="GET45722.1"/>
    <property type="molecule type" value="Genomic_DNA"/>
</dbReference>
<keyword evidence="7 10" id="KW-0949">S-adenosyl-L-methionine</keyword>
<dbReference type="SUPFAM" id="SSF75217">
    <property type="entry name" value="alpha/beta knot"/>
    <property type="match status" value="1"/>
</dbReference>
<evidence type="ECO:0000256" key="2">
    <source>
        <dbReference type="ARBA" id="ARBA00005528"/>
    </source>
</evidence>
<keyword evidence="14" id="KW-1185">Reference proteome</keyword>
<dbReference type="CDD" id="cd18084">
    <property type="entry name" value="RsmE-like"/>
    <property type="match status" value="1"/>
</dbReference>
<dbReference type="Pfam" id="PF04452">
    <property type="entry name" value="Methyltrans_RNA"/>
    <property type="match status" value="1"/>
</dbReference>
<gene>
    <name evidence="13" type="ORF">RCZ01_10240</name>
</gene>
<dbReference type="AlphaFoldDB" id="A0A5M4B8W6"/>
<evidence type="ECO:0000313" key="14">
    <source>
        <dbReference type="Proteomes" id="UP000398217"/>
    </source>
</evidence>
<evidence type="ECO:0000256" key="4">
    <source>
        <dbReference type="ARBA" id="ARBA00022552"/>
    </source>
</evidence>
<comment type="function">
    <text evidence="8 10">Specifically methylates the N3 position of the uracil ring of uridine 1498 (m3U1498) in 16S rRNA. Acts on the fully assembled 30S ribosomal subunit.</text>
</comment>
<dbReference type="InterPro" id="IPR029026">
    <property type="entry name" value="tRNA_m1G_MTases_N"/>
</dbReference>
<dbReference type="Proteomes" id="UP000398217">
    <property type="component" value="Unassembled WGS sequence"/>
</dbReference>